<dbReference type="GO" id="GO:0030313">
    <property type="term" value="C:cell envelope"/>
    <property type="evidence" value="ECO:0007669"/>
    <property type="project" value="UniProtKB-SubCell"/>
</dbReference>
<dbReference type="NCBIfam" id="TIGR02971">
    <property type="entry name" value="heterocyst_DevB"/>
    <property type="match status" value="1"/>
</dbReference>
<reference evidence="5 6" key="1">
    <citation type="journal article" date="2023" name="Limnol Oceanogr Lett">
        <title>Environmental adaptations by the intertidal Antarctic cyanobacterium Halotia branconii CENA392 as revealed using long-read genome sequencing.</title>
        <authorList>
            <person name="Dextro R.B."/>
            <person name="Delbaje E."/>
            <person name="Freitas P.N.N."/>
            <person name="Geraldes V."/>
            <person name="Pinto E."/>
            <person name="Long P.F."/>
            <person name="Fiore M.F."/>
        </authorList>
    </citation>
    <scope>NUCLEOTIDE SEQUENCE [LARGE SCALE GENOMIC DNA]</scope>
    <source>
        <strain evidence="5 6">CENA392</strain>
    </source>
</reference>
<dbReference type="SUPFAM" id="SSF111369">
    <property type="entry name" value="HlyD-like secretion proteins"/>
    <property type="match status" value="1"/>
</dbReference>
<evidence type="ECO:0000256" key="3">
    <source>
        <dbReference type="SAM" id="Coils"/>
    </source>
</evidence>
<dbReference type="InterPro" id="IPR058624">
    <property type="entry name" value="MdtA-like_HH"/>
</dbReference>
<sequence length="408" mass="44125">MQIFRKPINFDPKSKKLTLAFIVPVGLATIAVPAYILATSSNFSWQSTKQSNVTPTVVVQKPVIPTVAALGRIQTKDKIINLSGPSALQTARLDQVLVKEGDNVHRGQLIAVLDNVSQLQTILEKAKTGVRVAQSQLIQAQAGTTKQGEVAAQQARIASLQAQFQGDINIQKSKIAGLKAQLRNAETEYGRFQSLYEQGAISAVTRDTKLLAVETLQAQLKEGQSSLNQTLSSFPKQIQEAKASLSELKEVRPVDVQVAQSELERAKAAVLEAQANLALAYVRSPMSGQILKINTFPGETISENGIVELGQTQKMYVVAEIYETDISKIQVGQKAEISSKALPKGLTGTVEKIGVQIGKRNVVNNDPSINIDSRVAEVKISLDPADTQKAANFINLQVDVKIKTPTQV</sequence>
<proteinExistence type="predicted"/>
<evidence type="ECO:0000259" key="4">
    <source>
        <dbReference type="Pfam" id="PF25876"/>
    </source>
</evidence>
<keyword evidence="2 3" id="KW-0175">Coiled coil</keyword>
<dbReference type="AlphaFoldDB" id="A0AAJ6P8F5"/>
<dbReference type="PANTHER" id="PTHR32347:SF27">
    <property type="entry name" value="RND EFFLUX PUMP MEMBRANE FUSION PROTEIN BARREL-SANDWICH DOMAIN-CONTAINING PROTEIN"/>
    <property type="match status" value="1"/>
</dbReference>
<dbReference type="Pfam" id="PF25876">
    <property type="entry name" value="HH_MFP_RND"/>
    <property type="match status" value="1"/>
</dbReference>
<dbReference type="RefSeq" id="WP_281481902.1">
    <property type="nucleotide sequence ID" value="NZ_CP124543.1"/>
</dbReference>
<dbReference type="InterPro" id="IPR014315">
    <property type="entry name" value="ABC_heterocyst_DevB"/>
</dbReference>
<evidence type="ECO:0000313" key="6">
    <source>
        <dbReference type="Proteomes" id="UP001223520"/>
    </source>
</evidence>
<dbReference type="EMBL" id="CP124543">
    <property type="protein sequence ID" value="WGV24582.1"/>
    <property type="molecule type" value="Genomic_DNA"/>
</dbReference>
<gene>
    <name evidence="5" type="ORF">QI031_22840</name>
</gene>
<protein>
    <submittedName>
        <fullName evidence="5">ABC exporter membrane fusion protein</fullName>
    </submittedName>
</protein>
<dbReference type="Gene3D" id="2.40.30.170">
    <property type="match status" value="1"/>
</dbReference>
<dbReference type="PRINTS" id="PR01490">
    <property type="entry name" value="RTXTOXIND"/>
</dbReference>
<dbReference type="Gene3D" id="2.40.50.100">
    <property type="match status" value="1"/>
</dbReference>
<dbReference type="KEGG" id="hbq:QI031_22840"/>
<accession>A0AAJ6P8F5</accession>
<dbReference type="InterPro" id="IPR050465">
    <property type="entry name" value="UPF0194_transport"/>
</dbReference>
<feature type="coiled-coil region" evidence="3">
    <location>
        <begin position="168"/>
        <end position="195"/>
    </location>
</feature>
<dbReference type="Proteomes" id="UP001223520">
    <property type="component" value="Chromosome"/>
</dbReference>
<keyword evidence="6" id="KW-1185">Reference proteome</keyword>
<organism evidence="5 6">
    <name type="scientific">Halotia branconii CENA392</name>
    <dbReference type="NCBI Taxonomy" id="1539056"/>
    <lineage>
        <taxon>Bacteria</taxon>
        <taxon>Bacillati</taxon>
        <taxon>Cyanobacteriota</taxon>
        <taxon>Cyanophyceae</taxon>
        <taxon>Nostocales</taxon>
        <taxon>Nodulariaceae</taxon>
        <taxon>Halotia</taxon>
    </lineage>
</organism>
<feature type="domain" description="Multidrug resistance protein MdtA-like alpha-helical hairpin" evidence="4">
    <location>
        <begin position="174"/>
        <end position="229"/>
    </location>
</feature>
<name>A0AAJ6P8F5_9CYAN</name>
<evidence type="ECO:0000313" key="5">
    <source>
        <dbReference type="EMBL" id="WGV24582.1"/>
    </source>
</evidence>
<dbReference type="PANTHER" id="PTHR32347">
    <property type="entry name" value="EFFLUX SYSTEM COMPONENT YKNX-RELATED"/>
    <property type="match status" value="1"/>
</dbReference>
<evidence type="ECO:0000256" key="1">
    <source>
        <dbReference type="ARBA" id="ARBA00004196"/>
    </source>
</evidence>
<evidence type="ECO:0000256" key="2">
    <source>
        <dbReference type="ARBA" id="ARBA00023054"/>
    </source>
</evidence>
<comment type="subcellular location">
    <subcellularLocation>
        <location evidence="1">Cell envelope</location>
    </subcellularLocation>
</comment>